<evidence type="ECO:0000256" key="2">
    <source>
        <dbReference type="ARBA" id="ARBA00023002"/>
    </source>
</evidence>
<evidence type="ECO:0000256" key="4">
    <source>
        <dbReference type="ARBA" id="ARBA00023098"/>
    </source>
</evidence>
<gene>
    <name evidence="5" type="ORF">KFL_000270500</name>
</gene>
<keyword evidence="2" id="KW-0560">Oxidoreductase</keyword>
<dbReference type="SUPFAM" id="SSF51735">
    <property type="entry name" value="NAD(P)-binding Rossmann-fold domains"/>
    <property type="match status" value="1"/>
</dbReference>
<dbReference type="PANTHER" id="PTHR43180">
    <property type="entry name" value="3-OXOACYL-(ACYL-CARRIER-PROTEIN) REDUCTASE (AFU_ORTHOLOGUE AFUA_6G11210)"/>
    <property type="match status" value="1"/>
</dbReference>
<dbReference type="STRING" id="105231.A0A1Y1HL03"/>
<evidence type="ECO:0000256" key="3">
    <source>
        <dbReference type="ARBA" id="ARBA00023027"/>
    </source>
</evidence>
<evidence type="ECO:0000256" key="1">
    <source>
        <dbReference type="ARBA" id="ARBA00006484"/>
    </source>
</evidence>
<protein>
    <submittedName>
        <fullName evidence="5">NAD(P)-binding Rossmann-fold superfamily protein</fullName>
    </submittedName>
</protein>
<keyword evidence="4" id="KW-0443">Lipid metabolism</keyword>
<accession>A0A1Y1HL03</accession>
<dbReference type="PANTHER" id="PTHR43180:SF28">
    <property type="entry name" value="NAD(P)-BINDING ROSSMANN-FOLD SUPERFAMILY PROTEIN"/>
    <property type="match status" value="1"/>
</dbReference>
<dbReference type="InterPro" id="IPR002347">
    <property type="entry name" value="SDR_fam"/>
</dbReference>
<dbReference type="OMA" id="PIESMDM"/>
<dbReference type="GO" id="GO:0016491">
    <property type="term" value="F:oxidoreductase activity"/>
    <property type="evidence" value="ECO:0007669"/>
    <property type="project" value="UniProtKB-KW"/>
</dbReference>
<reference evidence="5 6" key="1">
    <citation type="journal article" date="2014" name="Nat. Commun.">
        <title>Klebsormidium flaccidum genome reveals primary factors for plant terrestrial adaptation.</title>
        <authorList>
            <person name="Hori K."/>
            <person name="Maruyama F."/>
            <person name="Fujisawa T."/>
            <person name="Togashi T."/>
            <person name="Yamamoto N."/>
            <person name="Seo M."/>
            <person name="Sato S."/>
            <person name="Yamada T."/>
            <person name="Mori H."/>
            <person name="Tajima N."/>
            <person name="Moriyama T."/>
            <person name="Ikeuchi M."/>
            <person name="Watanabe M."/>
            <person name="Wada H."/>
            <person name="Kobayashi K."/>
            <person name="Saito M."/>
            <person name="Masuda T."/>
            <person name="Sasaki-Sekimoto Y."/>
            <person name="Mashiguchi K."/>
            <person name="Awai K."/>
            <person name="Shimojima M."/>
            <person name="Masuda S."/>
            <person name="Iwai M."/>
            <person name="Nobusawa T."/>
            <person name="Narise T."/>
            <person name="Kondo S."/>
            <person name="Saito H."/>
            <person name="Sato R."/>
            <person name="Murakawa M."/>
            <person name="Ihara Y."/>
            <person name="Oshima-Yamada Y."/>
            <person name="Ohtaka K."/>
            <person name="Satoh M."/>
            <person name="Sonobe K."/>
            <person name="Ishii M."/>
            <person name="Ohtani R."/>
            <person name="Kanamori-Sato M."/>
            <person name="Honoki R."/>
            <person name="Miyazaki D."/>
            <person name="Mochizuki H."/>
            <person name="Umetsu J."/>
            <person name="Higashi K."/>
            <person name="Shibata D."/>
            <person name="Kamiya Y."/>
            <person name="Sato N."/>
            <person name="Nakamura Y."/>
            <person name="Tabata S."/>
            <person name="Ida S."/>
            <person name="Kurokawa K."/>
            <person name="Ohta H."/>
        </authorList>
    </citation>
    <scope>NUCLEOTIDE SEQUENCE [LARGE SCALE GENOMIC DNA]</scope>
    <source>
        <strain evidence="5 6">NIES-2285</strain>
    </source>
</reference>
<dbReference type="AlphaFoldDB" id="A0A1Y1HL03"/>
<dbReference type="NCBIfam" id="NF005559">
    <property type="entry name" value="PRK07231.1"/>
    <property type="match status" value="1"/>
</dbReference>
<keyword evidence="6" id="KW-1185">Reference proteome</keyword>
<keyword evidence="3" id="KW-0520">NAD</keyword>
<dbReference type="OrthoDB" id="1933718at2759"/>
<dbReference type="InterPro" id="IPR036291">
    <property type="entry name" value="NAD(P)-bd_dom_sf"/>
</dbReference>
<name>A0A1Y1HL03_KLENI</name>
<dbReference type="GO" id="GO:0006629">
    <property type="term" value="P:lipid metabolic process"/>
    <property type="evidence" value="ECO:0007669"/>
    <property type="project" value="UniProtKB-KW"/>
</dbReference>
<evidence type="ECO:0000313" key="6">
    <source>
        <dbReference type="Proteomes" id="UP000054558"/>
    </source>
</evidence>
<dbReference type="EMBL" id="DF236976">
    <property type="protein sequence ID" value="GAQ79290.1"/>
    <property type="molecule type" value="Genomic_DNA"/>
</dbReference>
<organism evidence="5 6">
    <name type="scientific">Klebsormidium nitens</name>
    <name type="common">Green alga</name>
    <name type="synonym">Ulothrix nitens</name>
    <dbReference type="NCBI Taxonomy" id="105231"/>
    <lineage>
        <taxon>Eukaryota</taxon>
        <taxon>Viridiplantae</taxon>
        <taxon>Streptophyta</taxon>
        <taxon>Klebsormidiophyceae</taxon>
        <taxon>Klebsormidiales</taxon>
        <taxon>Klebsormidiaceae</taxon>
        <taxon>Klebsormidium</taxon>
    </lineage>
</organism>
<dbReference type="Gene3D" id="3.40.50.720">
    <property type="entry name" value="NAD(P)-binding Rossmann-like Domain"/>
    <property type="match status" value="1"/>
</dbReference>
<dbReference type="Proteomes" id="UP000054558">
    <property type="component" value="Unassembled WGS sequence"/>
</dbReference>
<proteinExistence type="inferred from homology"/>
<evidence type="ECO:0000313" key="5">
    <source>
        <dbReference type="EMBL" id="GAQ79290.1"/>
    </source>
</evidence>
<sequence length="288" mass="30024">MAATAGRLQGLVSVITGAASGIGRSTAKKFVENGAKVIVADRQVELGEAVVKELGSAASFVKCDVTKEDDIAAAVDAAVKQHGKLDIMYNNAGIVGERGPIDQAKVEDFDFTLNVNLRSVFLGMKHAARVMKERKTGCILSTASVAAIAGGIGPHGYAASKAAIVGLTRNAAAELQAHSIRVNCILPGGVVTPLIHSLNPDVKLTDEQLGQGMVGTMGFGGRYITPDDIGNLAVFLASPDSFFITGQGITVDGGFIDLYKDSLDLWFGSKQEVLREAGKTGHPTGDEK</sequence>
<dbReference type="PRINTS" id="PR00080">
    <property type="entry name" value="SDRFAMILY"/>
</dbReference>
<comment type="similarity">
    <text evidence="1">Belongs to the short-chain dehydrogenases/reductases (SDR) family.</text>
</comment>
<dbReference type="PRINTS" id="PR00081">
    <property type="entry name" value="GDHRDH"/>
</dbReference>
<dbReference type="FunFam" id="3.40.50.720:FF:000084">
    <property type="entry name" value="Short-chain dehydrogenase reductase"/>
    <property type="match status" value="1"/>
</dbReference>
<dbReference type="Pfam" id="PF13561">
    <property type="entry name" value="adh_short_C2"/>
    <property type="match status" value="1"/>
</dbReference>